<dbReference type="GO" id="GO:0006289">
    <property type="term" value="P:nucleotide-excision repair"/>
    <property type="evidence" value="ECO:0007669"/>
    <property type="project" value="InterPro"/>
</dbReference>
<keyword evidence="1" id="KW-0742">SOS response</keyword>
<dbReference type="Gene3D" id="3.40.1440.10">
    <property type="entry name" value="GIY-YIG endonuclease"/>
    <property type="match status" value="1"/>
</dbReference>
<feature type="domain" description="UVR" evidence="2">
    <location>
        <begin position="251"/>
        <end position="286"/>
    </location>
</feature>
<dbReference type="PROSITE" id="PS50151">
    <property type="entry name" value="UVR"/>
    <property type="match status" value="1"/>
</dbReference>
<keyword evidence="5" id="KW-1185">Reference proteome</keyword>
<gene>
    <name evidence="4" type="primary">uvrC_1</name>
    <name evidence="4" type="ORF">Mal4_15130</name>
</gene>
<evidence type="ECO:0000259" key="3">
    <source>
        <dbReference type="PROSITE" id="PS50164"/>
    </source>
</evidence>
<dbReference type="SUPFAM" id="SSF82771">
    <property type="entry name" value="GIY-YIG endonuclease"/>
    <property type="match status" value="1"/>
</dbReference>
<dbReference type="PANTHER" id="PTHR30562:SF1">
    <property type="entry name" value="UVRABC SYSTEM PROTEIN C"/>
    <property type="match status" value="1"/>
</dbReference>
<organism evidence="4 5">
    <name type="scientific">Maioricimonas rarisocia</name>
    <dbReference type="NCBI Taxonomy" id="2528026"/>
    <lineage>
        <taxon>Bacteria</taxon>
        <taxon>Pseudomonadati</taxon>
        <taxon>Planctomycetota</taxon>
        <taxon>Planctomycetia</taxon>
        <taxon>Planctomycetales</taxon>
        <taxon>Planctomycetaceae</taxon>
        <taxon>Maioricimonas</taxon>
    </lineage>
</organism>
<dbReference type="SMART" id="SM00465">
    <property type="entry name" value="GIYc"/>
    <property type="match status" value="1"/>
</dbReference>
<name>A0A517Z3Z6_9PLAN</name>
<dbReference type="SUPFAM" id="SSF46600">
    <property type="entry name" value="C-terminal UvrC-binding domain of UvrB"/>
    <property type="match status" value="1"/>
</dbReference>
<dbReference type="InterPro" id="IPR047296">
    <property type="entry name" value="GIY-YIG_UvrC_Cho"/>
</dbReference>
<dbReference type="KEGG" id="mri:Mal4_15130"/>
<dbReference type="InterPro" id="IPR035901">
    <property type="entry name" value="GIY-YIG_endonuc_sf"/>
</dbReference>
<dbReference type="GO" id="GO:0009432">
    <property type="term" value="P:SOS response"/>
    <property type="evidence" value="ECO:0007669"/>
    <property type="project" value="UniProtKB-KW"/>
</dbReference>
<dbReference type="CDD" id="cd10434">
    <property type="entry name" value="GIY-YIG_UvrC_Cho"/>
    <property type="match status" value="1"/>
</dbReference>
<dbReference type="RefSeq" id="WP_145367979.1">
    <property type="nucleotide sequence ID" value="NZ_CP036275.1"/>
</dbReference>
<dbReference type="Gene3D" id="4.10.860.10">
    <property type="entry name" value="UVR domain"/>
    <property type="match status" value="1"/>
</dbReference>
<proteinExistence type="predicted"/>
<dbReference type="PROSITE" id="PS50164">
    <property type="entry name" value="GIY_YIG"/>
    <property type="match status" value="1"/>
</dbReference>
<dbReference type="Pfam" id="PF02151">
    <property type="entry name" value="UVR"/>
    <property type="match status" value="1"/>
</dbReference>
<dbReference type="InterPro" id="IPR001943">
    <property type="entry name" value="UVR_dom"/>
</dbReference>
<feature type="domain" description="GIY-YIG" evidence="3">
    <location>
        <begin position="52"/>
        <end position="130"/>
    </location>
</feature>
<sequence>MKNREGRLFDEQVAFTEFGHSLYSAVPLDQQQLSLTSDPATVRKSIREQCPAMPGVYGMLDCEQALIYVGMSVQLRDRTQTYFSTGEEERKERRIGSRAHTLLWQPTGHELTARLRELELIRRFSPRYNVLGKPERTPTGYVTLATGDAPHFRVQKRPARNCRYAWGPIPVNRRVRAAVEELNYTFRLRDCGSDVRISFREEQALFDTNNGGGCLRSELSTCHAPCIGNCSRDEYTAAVTAARAFLDGRELSLLQQLEAAMQQAANERNYERAARLRDTFKSLNMLNELLSLFREGTRTGQFVYPLPAANGKTQWLLISRGVVLAAEIAPHSKASARRCLSALEAAFDRGKGTHPEDELDAVRIVLGWFRSDEKRLSEILPVADARSLCRKRLESSRSTSRLKATG</sequence>
<evidence type="ECO:0000256" key="1">
    <source>
        <dbReference type="ARBA" id="ARBA00023236"/>
    </source>
</evidence>
<protein>
    <submittedName>
        <fullName evidence="4">UvrABC system protein C</fullName>
    </submittedName>
</protein>
<dbReference type="AlphaFoldDB" id="A0A517Z3Z6"/>
<dbReference type="OrthoDB" id="9803913at2"/>
<evidence type="ECO:0000259" key="2">
    <source>
        <dbReference type="PROSITE" id="PS50151"/>
    </source>
</evidence>
<dbReference type="InterPro" id="IPR036876">
    <property type="entry name" value="UVR_dom_sf"/>
</dbReference>
<dbReference type="Proteomes" id="UP000320496">
    <property type="component" value="Chromosome"/>
</dbReference>
<dbReference type="GO" id="GO:0009380">
    <property type="term" value="C:excinuclease repair complex"/>
    <property type="evidence" value="ECO:0007669"/>
    <property type="project" value="TreeGrafter"/>
</dbReference>
<evidence type="ECO:0000313" key="5">
    <source>
        <dbReference type="Proteomes" id="UP000320496"/>
    </source>
</evidence>
<accession>A0A517Z3Z6</accession>
<reference evidence="4 5" key="1">
    <citation type="submission" date="2019-02" db="EMBL/GenBank/DDBJ databases">
        <title>Deep-cultivation of Planctomycetes and their phenomic and genomic characterization uncovers novel biology.</title>
        <authorList>
            <person name="Wiegand S."/>
            <person name="Jogler M."/>
            <person name="Boedeker C."/>
            <person name="Pinto D."/>
            <person name="Vollmers J."/>
            <person name="Rivas-Marin E."/>
            <person name="Kohn T."/>
            <person name="Peeters S.H."/>
            <person name="Heuer A."/>
            <person name="Rast P."/>
            <person name="Oberbeckmann S."/>
            <person name="Bunk B."/>
            <person name="Jeske O."/>
            <person name="Meyerdierks A."/>
            <person name="Storesund J.E."/>
            <person name="Kallscheuer N."/>
            <person name="Luecker S."/>
            <person name="Lage O.M."/>
            <person name="Pohl T."/>
            <person name="Merkel B.J."/>
            <person name="Hornburger P."/>
            <person name="Mueller R.-W."/>
            <person name="Bruemmer F."/>
            <person name="Labrenz M."/>
            <person name="Spormann A.M."/>
            <person name="Op den Camp H."/>
            <person name="Overmann J."/>
            <person name="Amann R."/>
            <person name="Jetten M.S.M."/>
            <person name="Mascher T."/>
            <person name="Medema M.H."/>
            <person name="Devos D.P."/>
            <person name="Kaster A.-K."/>
            <person name="Ovreas L."/>
            <person name="Rohde M."/>
            <person name="Galperin M.Y."/>
            <person name="Jogler C."/>
        </authorList>
    </citation>
    <scope>NUCLEOTIDE SEQUENCE [LARGE SCALE GENOMIC DNA]</scope>
    <source>
        <strain evidence="4 5">Mal4</strain>
    </source>
</reference>
<dbReference type="InterPro" id="IPR000305">
    <property type="entry name" value="GIY-YIG_endonuc"/>
</dbReference>
<dbReference type="PANTHER" id="PTHR30562">
    <property type="entry name" value="UVRC/OXIDOREDUCTASE"/>
    <property type="match status" value="1"/>
</dbReference>
<evidence type="ECO:0000313" key="4">
    <source>
        <dbReference type="EMBL" id="QDU37204.1"/>
    </source>
</evidence>
<keyword evidence="1" id="KW-0227">DNA damage</keyword>
<dbReference type="InterPro" id="IPR050066">
    <property type="entry name" value="UvrABC_protein_C"/>
</dbReference>
<dbReference type="EMBL" id="CP036275">
    <property type="protein sequence ID" value="QDU37204.1"/>
    <property type="molecule type" value="Genomic_DNA"/>
</dbReference>